<accession>Q255Y8</accession>
<reference evidence="1 2" key="1">
    <citation type="journal article" date="2006" name="DNA Res.">
        <title>Genome sequence of the cat pathogen, Chlamydophila felis.</title>
        <authorList>
            <person name="Azuma Y."/>
            <person name="Hirakawa H."/>
            <person name="Yamashita A."/>
            <person name="Cai Y."/>
            <person name="Rahman M.A."/>
            <person name="Suzuki H."/>
            <person name="Mitaku S."/>
            <person name="Toh H."/>
            <person name="Goto S."/>
            <person name="Murakami T."/>
            <person name="Sugi K."/>
            <person name="Hayashi H."/>
            <person name="Fukushi H."/>
            <person name="Hattori M."/>
            <person name="Kuhara S."/>
            <person name="Shirai M."/>
        </authorList>
    </citation>
    <scope>NUCLEOTIDE SEQUENCE [LARGE SCALE GENOMIC DNA]</scope>
    <source>
        <strain evidence="1 2">Fe/C-56</strain>
    </source>
</reference>
<dbReference type="Proteomes" id="UP000001260">
    <property type="component" value="Chromosome"/>
</dbReference>
<organism evidence="1 2">
    <name type="scientific">Chlamydia felis (strain Fe/C-56)</name>
    <name type="common">Chlamydophila felis</name>
    <dbReference type="NCBI Taxonomy" id="264202"/>
    <lineage>
        <taxon>Bacteria</taxon>
        <taxon>Pseudomonadati</taxon>
        <taxon>Chlamydiota</taxon>
        <taxon>Chlamydiia</taxon>
        <taxon>Chlamydiales</taxon>
        <taxon>Chlamydiaceae</taxon>
        <taxon>Chlamydia/Chlamydophila group</taxon>
        <taxon>Chlamydia</taxon>
    </lineage>
</organism>
<proteinExistence type="predicted"/>
<name>Q255Y8_CHLFF</name>
<dbReference type="EMBL" id="AP006861">
    <property type="protein sequence ID" value="BAE80900.1"/>
    <property type="molecule type" value="Genomic_DNA"/>
</dbReference>
<dbReference type="HOGENOM" id="CLU_2394430_0_0_0"/>
<sequence length="93" mass="11089">MQHILVQFFHFTIFRFLIFCPTMLSEPEKSLLNFFEKFFFFLFLDANAFALNSNINPLNFYPLPINLKFAPKLLPGKKKFILLLKNSYFKNAE</sequence>
<dbReference type="AlphaFoldDB" id="Q255Y8"/>
<evidence type="ECO:0000313" key="2">
    <source>
        <dbReference type="Proteomes" id="UP000001260"/>
    </source>
</evidence>
<protein>
    <submittedName>
        <fullName evidence="1">Uncharacterized protein</fullName>
    </submittedName>
</protein>
<evidence type="ECO:0000313" key="1">
    <source>
        <dbReference type="EMBL" id="BAE80900.1"/>
    </source>
</evidence>
<keyword evidence="2" id="KW-1185">Reference proteome</keyword>
<dbReference type="KEGG" id="cfe:BAE80900.1"/>
<gene>
    <name evidence="1" type="ordered locus">CF0128</name>
</gene>